<keyword evidence="2" id="KW-1185">Reference proteome</keyword>
<organism evidence="1 2">
    <name type="scientific">Camellia lanceoleosa</name>
    <dbReference type="NCBI Taxonomy" id="1840588"/>
    <lineage>
        <taxon>Eukaryota</taxon>
        <taxon>Viridiplantae</taxon>
        <taxon>Streptophyta</taxon>
        <taxon>Embryophyta</taxon>
        <taxon>Tracheophyta</taxon>
        <taxon>Spermatophyta</taxon>
        <taxon>Magnoliopsida</taxon>
        <taxon>eudicotyledons</taxon>
        <taxon>Gunneridae</taxon>
        <taxon>Pentapetalae</taxon>
        <taxon>asterids</taxon>
        <taxon>Ericales</taxon>
        <taxon>Theaceae</taxon>
        <taxon>Camellia</taxon>
    </lineage>
</organism>
<sequence>MFLRECIKLFKVQLCFLHCWALSTRLPIIRLYTYVRVAMLIFQTIGFSLSLSLMAESKWEGKASANLVGSTPQEVWPHLADFFNLTKYLPSIDTCYKIEGEDGKPGLIRYCSSTLTSSSGGSDEVVIKWCHEKLLEIDPSKWYFNYEALDNNMGIRSYFSTIKILPIDGGDEDGCEIEWSYSADPIEGFTFDSFLAYIDSSIHTMADNIGKAIQSTK</sequence>
<reference evidence="1 2" key="1">
    <citation type="journal article" date="2022" name="Plant J.">
        <title>Chromosome-level genome of Camellia lanceoleosa provides a valuable resource for understanding genome evolution and self-incompatibility.</title>
        <authorList>
            <person name="Gong W."/>
            <person name="Xiao S."/>
            <person name="Wang L."/>
            <person name="Liao Z."/>
            <person name="Chang Y."/>
            <person name="Mo W."/>
            <person name="Hu G."/>
            <person name="Li W."/>
            <person name="Zhao G."/>
            <person name="Zhu H."/>
            <person name="Hu X."/>
            <person name="Ji K."/>
            <person name="Xiang X."/>
            <person name="Song Q."/>
            <person name="Yuan D."/>
            <person name="Jin S."/>
            <person name="Zhang L."/>
        </authorList>
    </citation>
    <scope>NUCLEOTIDE SEQUENCE [LARGE SCALE GENOMIC DNA]</scope>
    <source>
        <strain evidence="1">SQ_2022a</strain>
    </source>
</reference>
<protein>
    <submittedName>
        <fullName evidence="1">Lachrymatory-factor synthase</fullName>
    </submittedName>
</protein>
<evidence type="ECO:0000313" key="1">
    <source>
        <dbReference type="EMBL" id="KAI7989371.1"/>
    </source>
</evidence>
<dbReference type="Proteomes" id="UP001060215">
    <property type="component" value="Chromosome 14"/>
</dbReference>
<gene>
    <name evidence="1" type="ORF">LOK49_LG13G02366</name>
</gene>
<evidence type="ECO:0000313" key="2">
    <source>
        <dbReference type="Proteomes" id="UP001060215"/>
    </source>
</evidence>
<accession>A0ACC0FN36</accession>
<comment type="caution">
    <text evidence="1">The sequence shown here is derived from an EMBL/GenBank/DDBJ whole genome shotgun (WGS) entry which is preliminary data.</text>
</comment>
<dbReference type="EMBL" id="CM045771">
    <property type="protein sequence ID" value="KAI7989371.1"/>
    <property type="molecule type" value="Genomic_DNA"/>
</dbReference>
<proteinExistence type="predicted"/>
<name>A0ACC0FN36_9ERIC</name>